<evidence type="ECO:0000256" key="1">
    <source>
        <dbReference type="SAM" id="SignalP"/>
    </source>
</evidence>
<dbReference type="Gene3D" id="3.40.50.1110">
    <property type="entry name" value="SGNH hydrolase"/>
    <property type="match status" value="1"/>
</dbReference>
<dbReference type="STRING" id="1860122.A9404_08130"/>
<dbReference type="OrthoDB" id="9786188at2"/>
<feature type="domain" description="SGNH hydrolase-type esterase" evidence="2">
    <location>
        <begin position="36"/>
        <end position="201"/>
    </location>
</feature>
<dbReference type="PANTHER" id="PTHR30383:SF24">
    <property type="entry name" value="THIOESTERASE 1_PROTEASE 1_LYSOPHOSPHOLIPASE L1"/>
    <property type="match status" value="1"/>
</dbReference>
<reference evidence="3 4" key="1">
    <citation type="submission" date="2016-06" db="EMBL/GenBank/DDBJ databases">
        <title>Insight into the functional genes involving in sulfur oxidation in Pearl River water.</title>
        <authorList>
            <person name="Luo J."/>
            <person name="Tan X."/>
            <person name="Lin W."/>
        </authorList>
    </citation>
    <scope>NUCLEOTIDE SEQUENCE [LARGE SCALE GENOMIC DNA]</scope>
    <source>
        <strain evidence="3 4">LS2</strain>
    </source>
</reference>
<dbReference type="SUPFAM" id="SSF52266">
    <property type="entry name" value="SGNH hydrolase"/>
    <property type="match status" value="1"/>
</dbReference>
<proteinExistence type="predicted"/>
<accession>A0A191ZHM2</accession>
<gene>
    <name evidence="3" type="ORF">A9404_08130</name>
</gene>
<dbReference type="EMBL" id="CP016027">
    <property type="protein sequence ID" value="ANJ67352.1"/>
    <property type="molecule type" value="Genomic_DNA"/>
</dbReference>
<evidence type="ECO:0000313" key="3">
    <source>
        <dbReference type="EMBL" id="ANJ67352.1"/>
    </source>
</evidence>
<sequence length="223" mass="23984">MCVFRWLIVLFLACSSSLAWGQAPLAPEVRAHTVLVLGDSLSAAYNLPEDKGWVALMTARMKAAEQSSGARIPWDVINASISGETTSGGLSRLPELLAVHQPGWVLIELGANDGLRGLPLSIVRQNLQKLIALSEQAGARVVLLGIMLPPNYGPLYTTPFRDMYHALAAQNHLPLVPFILQGVAENRSLMQADGLHPTAAGEPQVLANIWSVVGPLWGFDGQH</sequence>
<evidence type="ECO:0000259" key="2">
    <source>
        <dbReference type="Pfam" id="PF13472"/>
    </source>
</evidence>
<dbReference type="Proteomes" id="UP000078596">
    <property type="component" value="Chromosome"/>
</dbReference>
<feature type="chain" id="PRO_5008250391" evidence="1">
    <location>
        <begin position="22"/>
        <end position="223"/>
    </location>
</feature>
<keyword evidence="4" id="KW-1185">Reference proteome</keyword>
<organism evidence="3 4">
    <name type="scientific">Halothiobacillus diazotrophicus</name>
    <dbReference type="NCBI Taxonomy" id="1860122"/>
    <lineage>
        <taxon>Bacteria</taxon>
        <taxon>Pseudomonadati</taxon>
        <taxon>Pseudomonadota</taxon>
        <taxon>Gammaproteobacteria</taxon>
        <taxon>Chromatiales</taxon>
        <taxon>Halothiobacillaceae</taxon>
        <taxon>Halothiobacillus</taxon>
    </lineage>
</organism>
<dbReference type="InterPro" id="IPR036514">
    <property type="entry name" value="SGNH_hydro_sf"/>
</dbReference>
<dbReference type="GO" id="GO:0004622">
    <property type="term" value="F:phosphatidylcholine lysophospholipase activity"/>
    <property type="evidence" value="ECO:0007669"/>
    <property type="project" value="TreeGrafter"/>
</dbReference>
<dbReference type="PANTHER" id="PTHR30383">
    <property type="entry name" value="THIOESTERASE 1/PROTEASE 1/LYSOPHOSPHOLIPASE L1"/>
    <property type="match status" value="1"/>
</dbReference>
<protein>
    <submittedName>
        <fullName evidence="3">Arylesterase</fullName>
    </submittedName>
</protein>
<dbReference type="CDD" id="cd01822">
    <property type="entry name" value="Lysophospholipase_L1_like"/>
    <property type="match status" value="1"/>
</dbReference>
<feature type="signal peptide" evidence="1">
    <location>
        <begin position="1"/>
        <end position="21"/>
    </location>
</feature>
<keyword evidence="1" id="KW-0732">Signal</keyword>
<dbReference type="InterPro" id="IPR051532">
    <property type="entry name" value="Ester_Hydrolysis_Enzymes"/>
</dbReference>
<dbReference type="AlphaFoldDB" id="A0A191ZHM2"/>
<dbReference type="KEGG" id="haz:A9404_08130"/>
<dbReference type="InterPro" id="IPR013830">
    <property type="entry name" value="SGNH_hydro"/>
</dbReference>
<dbReference type="Pfam" id="PF13472">
    <property type="entry name" value="Lipase_GDSL_2"/>
    <property type="match status" value="1"/>
</dbReference>
<name>A0A191ZHM2_9GAMM</name>
<evidence type="ECO:0000313" key="4">
    <source>
        <dbReference type="Proteomes" id="UP000078596"/>
    </source>
</evidence>